<accession>A0ACC1MHA1</accession>
<comment type="caution">
    <text evidence="1">The sequence shown here is derived from an EMBL/GenBank/DDBJ whole genome shotgun (WGS) entry which is preliminary data.</text>
</comment>
<sequence>MKVDFGVQINGWIVDSAFTMAFNPTYDNLLAAVKDATNTGIKTAGIDVRICDVSAAIQETMESYEVEIRGKVYPVKPKSIPFLKNSDETKMEEGEIFAIETFGSTGRGFTREENDIYGYGLNDDVPANVRLPLTSANRLLKTIRENFGTLVFPRRYLERLGAERYVAGLNCLVDNGILEAYQPLVDIPGSYSAQFEHTILLRESQKEVISRGDDY</sequence>
<dbReference type="EMBL" id="JANJQO010002810">
    <property type="protein sequence ID" value="KAJ2965903.1"/>
    <property type="molecule type" value="Genomic_DNA"/>
</dbReference>
<proteinExistence type="predicted"/>
<protein>
    <submittedName>
        <fullName evidence="1">Uncharacterized protein</fullName>
    </submittedName>
</protein>
<evidence type="ECO:0000313" key="2">
    <source>
        <dbReference type="Proteomes" id="UP001143910"/>
    </source>
</evidence>
<reference evidence="1" key="1">
    <citation type="submission" date="2022-08" db="EMBL/GenBank/DDBJ databases">
        <title>Genome Sequence of Lecanicillium fungicola.</title>
        <authorList>
            <person name="Buettner E."/>
        </authorList>
    </citation>
    <scope>NUCLEOTIDE SEQUENCE</scope>
    <source>
        <strain evidence="1">Babe33</strain>
    </source>
</reference>
<evidence type="ECO:0000313" key="1">
    <source>
        <dbReference type="EMBL" id="KAJ2965903.1"/>
    </source>
</evidence>
<dbReference type="Proteomes" id="UP001143910">
    <property type="component" value="Unassembled WGS sequence"/>
</dbReference>
<name>A0ACC1MHA1_9HYPO</name>
<keyword evidence="2" id="KW-1185">Reference proteome</keyword>
<organism evidence="1 2">
    <name type="scientific">Zarea fungicola</name>
    <dbReference type="NCBI Taxonomy" id="93591"/>
    <lineage>
        <taxon>Eukaryota</taxon>
        <taxon>Fungi</taxon>
        <taxon>Dikarya</taxon>
        <taxon>Ascomycota</taxon>
        <taxon>Pezizomycotina</taxon>
        <taxon>Sordariomycetes</taxon>
        <taxon>Hypocreomycetidae</taxon>
        <taxon>Hypocreales</taxon>
        <taxon>Cordycipitaceae</taxon>
        <taxon>Zarea</taxon>
    </lineage>
</organism>
<gene>
    <name evidence="1" type="ORF">NQ176_g10397</name>
</gene>